<protein>
    <submittedName>
        <fullName evidence="1">Uncharacterized protein</fullName>
    </submittedName>
</protein>
<sequence>MFAPSSKAPTADTMTISFVLNNSRNPASSSPPTGDALAVGRGSFYCPASQNRETLRGSYCTL</sequence>
<evidence type="ECO:0000313" key="2">
    <source>
        <dbReference type="Proteomes" id="UP000254343"/>
    </source>
</evidence>
<name>A0A380WCB7_AFIFE</name>
<dbReference type="AlphaFoldDB" id="A0A380WCB7"/>
<gene>
    <name evidence="1" type="ORF">NCTC12722_02982</name>
</gene>
<accession>A0A380WCB7</accession>
<proteinExistence type="predicted"/>
<dbReference type="Proteomes" id="UP000254343">
    <property type="component" value="Unassembled WGS sequence"/>
</dbReference>
<organism evidence="1 2">
    <name type="scientific">Afipia felis</name>
    <name type="common">Cat scratch disease bacillus</name>
    <dbReference type="NCBI Taxonomy" id="1035"/>
    <lineage>
        <taxon>Bacteria</taxon>
        <taxon>Pseudomonadati</taxon>
        <taxon>Pseudomonadota</taxon>
        <taxon>Alphaproteobacteria</taxon>
        <taxon>Hyphomicrobiales</taxon>
        <taxon>Nitrobacteraceae</taxon>
        <taxon>Afipia</taxon>
    </lineage>
</organism>
<evidence type="ECO:0000313" key="1">
    <source>
        <dbReference type="EMBL" id="SUU85765.1"/>
    </source>
</evidence>
<reference evidence="1 2" key="1">
    <citation type="submission" date="2018-06" db="EMBL/GenBank/DDBJ databases">
        <authorList>
            <consortium name="Pathogen Informatics"/>
            <person name="Doyle S."/>
        </authorList>
    </citation>
    <scope>NUCLEOTIDE SEQUENCE [LARGE SCALE GENOMIC DNA]</scope>
    <source>
        <strain evidence="1 2">NCTC12722</strain>
    </source>
</reference>
<dbReference type="EMBL" id="UIGB01000001">
    <property type="protein sequence ID" value="SUU85765.1"/>
    <property type="molecule type" value="Genomic_DNA"/>
</dbReference>